<reference evidence="1 2" key="1">
    <citation type="journal article" date="2016" name="Nat. Commun.">
        <title>Thousands of microbial genomes shed light on interconnected biogeochemical processes in an aquifer system.</title>
        <authorList>
            <person name="Anantharaman K."/>
            <person name="Brown C.T."/>
            <person name="Hug L.A."/>
            <person name="Sharon I."/>
            <person name="Castelle C.J."/>
            <person name="Probst A.J."/>
            <person name="Thomas B.C."/>
            <person name="Singh A."/>
            <person name="Wilkins M.J."/>
            <person name="Karaoz U."/>
            <person name="Brodie E.L."/>
            <person name="Williams K.H."/>
            <person name="Hubbard S.S."/>
            <person name="Banfield J.F."/>
        </authorList>
    </citation>
    <scope>NUCLEOTIDE SEQUENCE [LARGE SCALE GENOMIC DNA]</scope>
</reference>
<evidence type="ECO:0000313" key="2">
    <source>
        <dbReference type="Proteomes" id="UP000179270"/>
    </source>
</evidence>
<gene>
    <name evidence="1" type="ORF">A3A74_02835</name>
</gene>
<protein>
    <submittedName>
        <fullName evidence="1">Uncharacterized protein</fullName>
    </submittedName>
</protein>
<dbReference type="Proteomes" id="UP000179270">
    <property type="component" value="Unassembled WGS sequence"/>
</dbReference>
<name>A0A1F7IAW8_9BACT</name>
<proteinExistence type="predicted"/>
<organism evidence="1 2">
    <name type="scientific">Candidatus Roizmanbacteria bacterium RIFCSPLOWO2_01_FULL_35_13</name>
    <dbReference type="NCBI Taxonomy" id="1802055"/>
    <lineage>
        <taxon>Bacteria</taxon>
        <taxon>Candidatus Roizmaniibacteriota</taxon>
    </lineage>
</organism>
<accession>A0A1F7IAW8</accession>
<evidence type="ECO:0000313" key="1">
    <source>
        <dbReference type="EMBL" id="OGK40502.1"/>
    </source>
</evidence>
<sequence length="81" mass="9360">MNVYASSEVRVHKAPKIWSWISGIIYFVDYFDVESQRETRIGKLYRNKFRPANLKEIVKEKTKAGTVTTPINESLLKKAGI</sequence>
<comment type="caution">
    <text evidence="1">The sequence shown here is derived from an EMBL/GenBank/DDBJ whole genome shotgun (WGS) entry which is preliminary data.</text>
</comment>
<dbReference type="AlphaFoldDB" id="A0A1F7IAW8"/>
<dbReference type="EMBL" id="MGAF01000032">
    <property type="protein sequence ID" value="OGK40502.1"/>
    <property type="molecule type" value="Genomic_DNA"/>
</dbReference>